<gene>
    <name evidence="1" type="ORF">H4S07_001350</name>
</gene>
<feature type="non-terminal residue" evidence="1">
    <location>
        <position position="502"/>
    </location>
</feature>
<accession>A0ACC1LNJ3</accession>
<proteinExistence type="predicted"/>
<protein>
    <submittedName>
        <fullName evidence="1">Uncharacterized protein</fullName>
    </submittedName>
</protein>
<evidence type="ECO:0000313" key="1">
    <source>
        <dbReference type="EMBL" id="KAJ2812513.1"/>
    </source>
</evidence>
<reference evidence="1" key="1">
    <citation type="submission" date="2022-07" db="EMBL/GenBank/DDBJ databases">
        <title>Phylogenomic reconstructions and comparative analyses of Kickxellomycotina fungi.</title>
        <authorList>
            <person name="Reynolds N.K."/>
            <person name="Stajich J.E."/>
            <person name="Barry K."/>
            <person name="Grigoriev I.V."/>
            <person name="Crous P."/>
            <person name="Smith M.E."/>
        </authorList>
    </citation>
    <scope>NUCLEOTIDE SEQUENCE</scope>
    <source>
        <strain evidence="1">CBS 102833</strain>
    </source>
</reference>
<evidence type="ECO:0000313" key="2">
    <source>
        <dbReference type="Proteomes" id="UP001140096"/>
    </source>
</evidence>
<comment type="caution">
    <text evidence="1">The sequence shown here is derived from an EMBL/GenBank/DDBJ whole genome shotgun (WGS) entry which is preliminary data.</text>
</comment>
<keyword evidence="2" id="KW-1185">Reference proteome</keyword>
<dbReference type="Proteomes" id="UP001140096">
    <property type="component" value="Unassembled WGS sequence"/>
</dbReference>
<organism evidence="1 2">
    <name type="scientific">Coemansia furcata</name>
    <dbReference type="NCBI Taxonomy" id="417177"/>
    <lineage>
        <taxon>Eukaryota</taxon>
        <taxon>Fungi</taxon>
        <taxon>Fungi incertae sedis</taxon>
        <taxon>Zoopagomycota</taxon>
        <taxon>Kickxellomycotina</taxon>
        <taxon>Kickxellomycetes</taxon>
        <taxon>Kickxellales</taxon>
        <taxon>Kickxellaceae</taxon>
        <taxon>Coemansia</taxon>
    </lineage>
</organism>
<dbReference type="EMBL" id="JANBUP010000208">
    <property type="protein sequence ID" value="KAJ2812513.1"/>
    <property type="molecule type" value="Genomic_DNA"/>
</dbReference>
<name>A0ACC1LNJ3_9FUNG</name>
<sequence length="502" mass="57089">MHHLVKEIELTLRESEIYNGDTLERILRPEYSNLHFPLAQKIVFRFAGDGLYEDEDEINVVEAEANVNVLLQWVKQLAPLLVEIDVFTPSNTGQAYQRLDQNYGGFVSQLLLLAKRVSFFENERSVSNMLQLDGICDLTDLRYNIHDDSEKFIQLARQCASSLQTLAINSSMTLDISGIVKDADGSYIVYPHLTALELRLYTSSASPGSRVFEGAVPFPKLRRLGIHHGYPFDDDTLFRGNAATLESLRVNLSGTLVGIIKRYSVFTLNSHPKLQFVDYWVFILEFVPIRFADCAAFVRFLLALAPHATVVHIEGVPINIAYLPSFSVLCNYTHIQRLYMKYVVPSLWDVIALIKSLPLLSDLQTWAPQLTPLPTGIDEANAQNHVLTNYSPIGERFRCWHVNYDDTCDLEEIVKCVLTLALACPNFTYAAVDKKQRLDFMEMMKAVVESPEFMVDSYMFNNHISVDAITSHMEDIRASEDLTSDWIYKDEFDRKFVNGSSP</sequence>